<dbReference type="PROSITE" id="PS51257">
    <property type="entry name" value="PROKAR_LIPOPROTEIN"/>
    <property type="match status" value="1"/>
</dbReference>
<keyword evidence="3" id="KW-0378">Hydrolase</keyword>
<dbReference type="EMBL" id="JAKKDV010000002">
    <property type="protein sequence ID" value="MCF7560501.1"/>
    <property type="molecule type" value="Genomic_DNA"/>
</dbReference>
<evidence type="ECO:0000259" key="2">
    <source>
        <dbReference type="SMART" id="SM00642"/>
    </source>
</evidence>
<dbReference type="Gene3D" id="2.60.40.1180">
    <property type="entry name" value="Golgi alpha-mannosidase II"/>
    <property type="match status" value="1"/>
</dbReference>
<dbReference type="InterPro" id="IPR014756">
    <property type="entry name" value="Ig_E-set"/>
</dbReference>
<dbReference type="EC" id="3.2.1.41" evidence="3"/>
<dbReference type="Proteomes" id="UP001200022">
    <property type="component" value="Unassembled WGS sequence"/>
</dbReference>
<dbReference type="InterPro" id="IPR013780">
    <property type="entry name" value="Glyco_hydro_b"/>
</dbReference>
<dbReference type="SUPFAM" id="SSF51445">
    <property type="entry name" value="(Trans)glycosidases"/>
    <property type="match status" value="1"/>
</dbReference>
<evidence type="ECO:0000313" key="4">
    <source>
        <dbReference type="Proteomes" id="UP001200022"/>
    </source>
</evidence>
<dbReference type="NCBIfam" id="TIGR02104">
    <property type="entry name" value="pulA_typeI"/>
    <property type="match status" value="1"/>
</dbReference>
<dbReference type="Gene3D" id="2.60.40.10">
    <property type="entry name" value="Immunoglobulins"/>
    <property type="match status" value="1"/>
</dbReference>
<dbReference type="PANTHER" id="PTHR43002">
    <property type="entry name" value="GLYCOGEN DEBRANCHING ENZYME"/>
    <property type="match status" value="1"/>
</dbReference>
<dbReference type="InterPro" id="IPR004193">
    <property type="entry name" value="Glyco_hydro_13_N"/>
</dbReference>
<evidence type="ECO:0000313" key="3">
    <source>
        <dbReference type="EMBL" id="MCF7560501.1"/>
    </source>
</evidence>
<dbReference type="Pfam" id="PF21653">
    <property type="entry name" value="pulA_all-beta"/>
    <property type="match status" value="1"/>
</dbReference>
<dbReference type="InterPro" id="IPR013783">
    <property type="entry name" value="Ig-like_fold"/>
</dbReference>
<dbReference type="InterPro" id="IPR006047">
    <property type="entry name" value="GH13_cat_dom"/>
</dbReference>
<feature type="domain" description="Glycosyl hydrolase family 13 catalytic" evidence="2">
    <location>
        <begin position="165"/>
        <end position="563"/>
    </location>
</feature>
<comment type="caution">
    <text evidence="3">The sequence shown here is derived from an EMBL/GenBank/DDBJ whole genome shotgun (WGS) entry which is preliminary data.</text>
</comment>
<dbReference type="InterPro" id="IPR017853">
    <property type="entry name" value="GH"/>
</dbReference>
<reference evidence="3 4" key="1">
    <citation type="submission" date="2022-01" db="EMBL/GenBank/DDBJ databases">
        <title>Draft genome sequence of Sabulilitoribacter multivorans KCTC 32326.</title>
        <authorList>
            <person name="Oh J.-S."/>
        </authorList>
    </citation>
    <scope>NUCLEOTIDE SEQUENCE [LARGE SCALE GENOMIC DNA]</scope>
    <source>
        <strain evidence="3 4">M-M16</strain>
    </source>
</reference>
<dbReference type="Pfam" id="PF00128">
    <property type="entry name" value="Alpha-amylase"/>
    <property type="match status" value="1"/>
</dbReference>
<comment type="similarity">
    <text evidence="1">Belongs to the glycosyl hydrolase 13 family.</text>
</comment>
<dbReference type="InterPro" id="IPR049117">
    <property type="entry name" value="pulA_all-beta"/>
</dbReference>
<dbReference type="SUPFAM" id="SSF81296">
    <property type="entry name" value="E set domains"/>
    <property type="match status" value="1"/>
</dbReference>
<dbReference type="CDD" id="cd11341">
    <property type="entry name" value="AmyAc_Pullulanase_LD-like"/>
    <property type="match status" value="1"/>
</dbReference>
<dbReference type="Gene3D" id="3.20.20.80">
    <property type="entry name" value="Glycosidases"/>
    <property type="match status" value="1"/>
</dbReference>
<accession>A0ABS9IIB7</accession>
<sequence>MKFKLSFLLLAMLFISCQEKHKSPHVENSKTAIETNLWLDYSKASTTFKLWSPTAELVKLNLYKNGFEGEPFETHELTPSMNEVWTKKISKDLAGTYYTYQIMLNNKWLEETPGIYAQAVGVNGKRAMVIDLETTNPSDWNKDKQLELKSPNDAIIYELHIRDMTIHPQSGSSIPGTYLGLVETGTKGPNEVATGIDHLRALGITHVHLLPTYDHYSIDETKLDKPQFNWGYDPQNYNVPEGSFSTNPYDAEIRIKEFKTMVKAFHDHGIGVILDVVYNHTGRTETSNFNLEAPNYYYRFWEDGKPSDASACGNETASEKAMMRKFIIESVSYWAKEYHLDGFRFDLMGIHDITTMNAVSETLKKINPNIFVYGEGWTAGDSPLPMEERALKKHITKMPQITAFSDDIRDGLKGSVFDDKSSGFVSGAKNTEESVKFGVVGAIQHPQIDYQVVNYSNEAWANHPWQSISYVSCHDNHTLFDKLKVSREDADNTTLIAMDKLANAVVMTSQGIAFMHAGAEMLRTKKGEHNSYNLPDSINQIDWNWKVKNAHVVDYYKNLIALRKAHPAFRMTSANEVRKNLEFKTVKDGLVSYQIGNYANGDTWKDILVIYNANTKVYDYALDDAWQLAVIGDNFTLDDGKAISNMIKVPAISMLIAYRK</sequence>
<dbReference type="GO" id="GO:0051060">
    <property type="term" value="F:pullulanase activity"/>
    <property type="evidence" value="ECO:0007669"/>
    <property type="project" value="UniProtKB-EC"/>
</dbReference>
<organism evidence="3 4">
    <name type="scientific">Flaviramulus multivorans</name>
    <dbReference type="NCBI Taxonomy" id="1304750"/>
    <lineage>
        <taxon>Bacteria</taxon>
        <taxon>Pseudomonadati</taxon>
        <taxon>Bacteroidota</taxon>
        <taxon>Flavobacteriia</taxon>
        <taxon>Flavobacteriales</taxon>
        <taxon>Flavobacteriaceae</taxon>
        <taxon>Flaviramulus</taxon>
    </lineage>
</organism>
<keyword evidence="3" id="KW-0326">Glycosidase</keyword>
<keyword evidence="4" id="KW-1185">Reference proteome</keyword>
<dbReference type="CDD" id="cd02860">
    <property type="entry name" value="E_set_Pullulanase"/>
    <property type="match status" value="1"/>
</dbReference>
<dbReference type="RefSeq" id="WP_237231178.1">
    <property type="nucleotide sequence ID" value="NZ_JAKKDV010000002.1"/>
</dbReference>
<proteinExistence type="inferred from homology"/>
<name>A0ABS9IIB7_9FLAO</name>
<evidence type="ECO:0000256" key="1">
    <source>
        <dbReference type="ARBA" id="ARBA00008061"/>
    </source>
</evidence>
<dbReference type="InterPro" id="IPR011840">
    <property type="entry name" value="PulA_typeI"/>
</dbReference>
<dbReference type="SMART" id="SM00642">
    <property type="entry name" value="Aamy"/>
    <property type="match status" value="1"/>
</dbReference>
<protein>
    <submittedName>
        <fullName evidence="3">Type I pullulanase</fullName>
        <ecNumber evidence="3">3.2.1.41</ecNumber>
    </submittedName>
</protein>
<gene>
    <name evidence="3" type="primary">pulA</name>
    <name evidence="3" type="ORF">L3X39_07615</name>
</gene>
<dbReference type="Pfam" id="PF02922">
    <property type="entry name" value="CBM_48"/>
    <property type="match status" value="1"/>
</dbReference>